<dbReference type="EMBL" id="JAHRIN010059915">
    <property type="protein sequence ID" value="MEQ2212536.1"/>
    <property type="molecule type" value="Genomic_DNA"/>
</dbReference>
<gene>
    <name evidence="1" type="ORF">XENOCAPTIV_001070</name>
</gene>
<dbReference type="Proteomes" id="UP001434883">
    <property type="component" value="Unassembled WGS sequence"/>
</dbReference>
<name>A0ABV0RWJ9_9TELE</name>
<reference evidence="1 2" key="1">
    <citation type="submission" date="2021-06" db="EMBL/GenBank/DDBJ databases">
        <authorList>
            <person name="Palmer J.M."/>
        </authorList>
    </citation>
    <scope>NUCLEOTIDE SEQUENCE [LARGE SCALE GENOMIC DNA]</scope>
    <source>
        <strain evidence="1 2">XC_2019</strain>
        <tissue evidence="1">Muscle</tissue>
    </source>
</reference>
<proteinExistence type="predicted"/>
<protein>
    <submittedName>
        <fullName evidence="1">Uncharacterized protein</fullName>
    </submittedName>
</protein>
<keyword evidence="2" id="KW-1185">Reference proteome</keyword>
<comment type="caution">
    <text evidence="1">The sequence shown here is derived from an EMBL/GenBank/DDBJ whole genome shotgun (WGS) entry which is preliminary data.</text>
</comment>
<evidence type="ECO:0000313" key="1">
    <source>
        <dbReference type="EMBL" id="MEQ2212536.1"/>
    </source>
</evidence>
<evidence type="ECO:0000313" key="2">
    <source>
        <dbReference type="Proteomes" id="UP001434883"/>
    </source>
</evidence>
<sequence length="137" mass="15499">MLALEELQRSKAQEWVVRTHAKVTGNTWKKVPRSDGAKTEKSGPIRGKKLALHISLTSSSSVTLWWQHHAGGLLFCSCDTYVGHSLMHDFIILPLHHSDTSCWSHRLQITFIHVLSCPRMKLRKSFNGKNDCKAPRG</sequence>
<accession>A0ABV0RWJ9</accession>
<organism evidence="1 2">
    <name type="scientific">Xenoophorus captivus</name>
    <dbReference type="NCBI Taxonomy" id="1517983"/>
    <lineage>
        <taxon>Eukaryota</taxon>
        <taxon>Metazoa</taxon>
        <taxon>Chordata</taxon>
        <taxon>Craniata</taxon>
        <taxon>Vertebrata</taxon>
        <taxon>Euteleostomi</taxon>
        <taxon>Actinopterygii</taxon>
        <taxon>Neopterygii</taxon>
        <taxon>Teleostei</taxon>
        <taxon>Neoteleostei</taxon>
        <taxon>Acanthomorphata</taxon>
        <taxon>Ovalentaria</taxon>
        <taxon>Atherinomorphae</taxon>
        <taxon>Cyprinodontiformes</taxon>
        <taxon>Goodeidae</taxon>
        <taxon>Xenoophorus</taxon>
    </lineage>
</organism>